<comment type="catalytic activity">
    <reaction evidence="1">
        <text>ATP + H2O = ADP + phosphate + H(+)</text>
        <dbReference type="Rhea" id="RHEA:13065"/>
        <dbReference type="ChEBI" id="CHEBI:15377"/>
        <dbReference type="ChEBI" id="CHEBI:15378"/>
        <dbReference type="ChEBI" id="CHEBI:30616"/>
        <dbReference type="ChEBI" id="CHEBI:43474"/>
        <dbReference type="ChEBI" id="CHEBI:456216"/>
        <dbReference type="EC" id="5.6.2.3"/>
    </reaction>
</comment>
<dbReference type="SUPFAM" id="SSF52540">
    <property type="entry name" value="P-loop containing nucleoside triphosphate hydrolases"/>
    <property type="match status" value="2"/>
</dbReference>
<comment type="cofactor">
    <cofactor evidence="1">
        <name>Mg(2+)</name>
        <dbReference type="ChEBI" id="CHEBI:18420"/>
    </cofactor>
</comment>
<accession>A0AAN6RFP9</accession>
<dbReference type="InterPro" id="IPR003593">
    <property type="entry name" value="AAA+_ATPase"/>
</dbReference>
<organism evidence="4 5">
    <name type="scientific">Pseudopithomyces chartarum</name>
    <dbReference type="NCBI Taxonomy" id="1892770"/>
    <lineage>
        <taxon>Eukaryota</taxon>
        <taxon>Fungi</taxon>
        <taxon>Dikarya</taxon>
        <taxon>Ascomycota</taxon>
        <taxon>Pezizomycotina</taxon>
        <taxon>Dothideomycetes</taxon>
        <taxon>Pleosporomycetidae</taxon>
        <taxon>Pleosporales</taxon>
        <taxon>Massarineae</taxon>
        <taxon>Didymosphaeriaceae</taxon>
        <taxon>Pseudopithomyces</taxon>
    </lineage>
</organism>
<keyword evidence="1" id="KW-0347">Helicase</keyword>
<gene>
    <name evidence="4" type="ORF">GRF29_161g667925</name>
</gene>
<dbReference type="PANTHER" id="PTHR47642:SF7">
    <property type="entry name" value="ATP-DEPENDENT DNA HELICASE PIF1"/>
    <property type="match status" value="1"/>
</dbReference>
<dbReference type="EMBL" id="WVTA01000014">
    <property type="protein sequence ID" value="KAK3202268.1"/>
    <property type="molecule type" value="Genomic_DNA"/>
</dbReference>
<dbReference type="SMART" id="SM00382">
    <property type="entry name" value="AAA"/>
    <property type="match status" value="1"/>
</dbReference>
<dbReference type="GO" id="GO:0006281">
    <property type="term" value="P:DNA repair"/>
    <property type="evidence" value="ECO:0007669"/>
    <property type="project" value="UniProtKB-KW"/>
</dbReference>
<evidence type="ECO:0000313" key="5">
    <source>
        <dbReference type="Proteomes" id="UP001280581"/>
    </source>
</evidence>
<evidence type="ECO:0000313" key="4">
    <source>
        <dbReference type="EMBL" id="KAK3202268.1"/>
    </source>
</evidence>
<evidence type="ECO:0000256" key="2">
    <source>
        <dbReference type="SAM" id="MobiDB-lite"/>
    </source>
</evidence>
<feature type="compositionally biased region" description="Acidic residues" evidence="2">
    <location>
        <begin position="163"/>
        <end position="174"/>
    </location>
</feature>
<dbReference type="PANTHER" id="PTHR47642">
    <property type="entry name" value="ATP-DEPENDENT DNA HELICASE"/>
    <property type="match status" value="1"/>
</dbReference>
<dbReference type="GO" id="GO:0000723">
    <property type="term" value="P:telomere maintenance"/>
    <property type="evidence" value="ECO:0007669"/>
    <property type="project" value="InterPro"/>
</dbReference>
<dbReference type="CDD" id="cd18809">
    <property type="entry name" value="SF1_C_RecD"/>
    <property type="match status" value="1"/>
</dbReference>
<proteinExistence type="inferred from homology"/>
<keyword evidence="1" id="KW-0233">DNA recombination</keyword>
<evidence type="ECO:0000256" key="1">
    <source>
        <dbReference type="RuleBase" id="RU363044"/>
    </source>
</evidence>
<comment type="caution">
    <text evidence="4">The sequence shown here is derived from an EMBL/GenBank/DDBJ whole genome shotgun (WGS) entry which is preliminary data.</text>
</comment>
<dbReference type="InterPro" id="IPR051055">
    <property type="entry name" value="PIF1_helicase"/>
</dbReference>
<comment type="similarity">
    <text evidence="1">Belongs to the helicase family.</text>
</comment>
<dbReference type="InterPro" id="IPR027417">
    <property type="entry name" value="P-loop_NTPase"/>
</dbReference>
<reference evidence="4 5" key="1">
    <citation type="submission" date="2021-02" db="EMBL/GenBank/DDBJ databases">
        <title>Genome assembly of Pseudopithomyces chartarum.</title>
        <authorList>
            <person name="Jauregui R."/>
            <person name="Singh J."/>
            <person name="Voisey C."/>
        </authorList>
    </citation>
    <scope>NUCLEOTIDE SEQUENCE [LARGE SCALE GENOMIC DNA]</scope>
    <source>
        <strain evidence="4 5">AGR01</strain>
    </source>
</reference>
<feature type="region of interest" description="Disordered" evidence="2">
    <location>
        <begin position="1"/>
        <end position="43"/>
    </location>
</feature>
<dbReference type="GO" id="GO:0005524">
    <property type="term" value="F:ATP binding"/>
    <property type="evidence" value="ECO:0007669"/>
    <property type="project" value="UniProtKB-KW"/>
</dbReference>
<feature type="domain" description="AAA+ ATPase" evidence="3">
    <location>
        <begin position="252"/>
        <end position="382"/>
    </location>
</feature>
<dbReference type="Pfam" id="PF21530">
    <property type="entry name" value="Pif1_2B_dom"/>
    <property type="match status" value="1"/>
</dbReference>
<dbReference type="InterPro" id="IPR049163">
    <property type="entry name" value="Pif1-like_2B_dom"/>
</dbReference>
<keyword evidence="1" id="KW-0067">ATP-binding</keyword>
<keyword evidence="1" id="KW-0227">DNA damage</keyword>
<dbReference type="AlphaFoldDB" id="A0AAN6RFP9"/>
<feature type="compositionally biased region" description="Acidic residues" evidence="2">
    <location>
        <begin position="181"/>
        <end position="207"/>
    </location>
</feature>
<feature type="compositionally biased region" description="Basic and acidic residues" evidence="2">
    <location>
        <begin position="124"/>
        <end position="134"/>
    </location>
</feature>
<evidence type="ECO:0000259" key="3">
    <source>
        <dbReference type="SMART" id="SM00382"/>
    </source>
</evidence>
<name>A0AAN6RFP9_9PLEO</name>
<keyword evidence="5" id="KW-1185">Reference proteome</keyword>
<dbReference type="InterPro" id="IPR010285">
    <property type="entry name" value="DNA_helicase_pif1-like_DEAD"/>
</dbReference>
<dbReference type="GO" id="GO:0043139">
    <property type="term" value="F:5'-3' DNA helicase activity"/>
    <property type="evidence" value="ECO:0007669"/>
    <property type="project" value="UniProtKB-EC"/>
</dbReference>
<keyword evidence="1" id="KW-0547">Nucleotide-binding</keyword>
<protein>
    <recommendedName>
        <fullName evidence="1">ATP-dependent DNA helicase</fullName>
        <ecNumber evidence="1">5.6.2.3</ecNumber>
    </recommendedName>
</protein>
<keyword evidence="1" id="KW-0234">DNA repair</keyword>
<feature type="region of interest" description="Disordered" evidence="2">
    <location>
        <begin position="67"/>
        <end position="230"/>
    </location>
</feature>
<dbReference type="GO" id="GO:0016787">
    <property type="term" value="F:hydrolase activity"/>
    <property type="evidence" value="ECO:0007669"/>
    <property type="project" value="UniProtKB-KW"/>
</dbReference>
<keyword evidence="1" id="KW-0378">Hydrolase</keyword>
<dbReference type="EC" id="5.6.2.3" evidence="1"/>
<sequence length="741" mass="82171">MRTRRQNYGSPPPEEKTKNVKAGKGVTSASSAAEPSCSKGARKKLDDEVATELHPGTNSEVLTIENLAMRPSTAQKGGRGRAEKRVERELEPEMKSTKGKGRAREVREPVLQKELPMRTKRGQVRSEPEAKPEPEVASGVASKFKPKRGPVVGKDVQSKADKDEDLVDDGEYDPESSQSGTEDEDEDEEEEEYQDEDEEEDEGEDETEAKGSNISEAKVERVQPPVHIPDTPVRAPVKLIKEQEELVQLALDGHNIFYTGAAGAGKSAVLNAIVKGLQDQGKIVYVTASTGIAALNVNVASENIARSQTSQASGRIQATNVLIIDEISMVESNLFFRVDAMMKAARGSSEPFGGVQVIITGDFCQLPPVRPFENCVHCGSNVQKTGFGQKVQWECKHGRKDHPQSWSKGDEWAFNSTAWKEANFVNVYLKTIHRQSDKCFLELLNRCRFGKRLSDADIELVARPGNPDSPSYTSAVRLMCVNKDVDKVNTSEFDKLDTPDVQTYLCLDNYEWVRGEGQGKLDKFAEMVTNNETGRETLKEFKDHRFPAKLKLRIGTVVALVTNMDLAAGLCNGSQGVVIGFEPFESTAIRVHTENVDTGKSNLINNWVNQYRPRSFPIVRFNAAHGRPEVRRTIYPECFISSKKEKGANLLLSRAQIPLIQSWAMTIHRSQGMTLDFVRADLSKIFEKGQAYVALSRATTLEGLWLEGSTKEIVRKTGADPEVLSFFERTDWHDGGPPELA</sequence>
<dbReference type="Gene3D" id="3.40.50.300">
    <property type="entry name" value="P-loop containing nucleotide triphosphate hydrolases"/>
    <property type="match status" value="1"/>
</dbReference>
<dbReference type="Proteomes" id="UP001280581">
    <property type="component" value="Unassembled WGS sequence"/>
</dbReference>
<feature type="compositionally biased region" description="Basic and acidic residues" evidence="2">
    <location>
        <begin position="80"/>
        <end position="117"/>
    </location>
</feature>
<dbReference type="Pfam" id="PF05970">
    <property type="entry name" value="PIF1"/>
    <property type="match status" value="1"/>
</dbReference>
<dbReference type="GO" id="GO:0006310">
    <property type="term" value="P:DNA recombination"/>
    <property type="evidence" value="ECO:0007669"/>
    <property type="project" value="UniProtKB-KW"/>
</dbReference>